<accession>A0A9D5JYW4</accession>
<dbReference type="PANTHER" id="PTHR43413:SF1">
    <property type="entry name" value="SIROHEME DECARBOXYLASE NIRL SUBUNIT"/>
    <property type="match status" value="1"/>
</dbReference>
<dbReference type="PANTHER" id="PTHR43413">
    <property type="entry name" value="TRANSCRIPTIONAL REGULATOR, ASNC FAMILY"/>
    <property type="match status" value="1"/>
</dbReference>
<reference evidence="8" key="1">
    <citation type="submission" date="2019-11" db="EMBL/GenBank/DDBJ databases">
        <title>Microbial mats filling the niche in hypersaline microbial mats.</title>
        <authorList>
            <person name="Wong H.L."/>
            <person name="Macleod F.I."/>
            <person name="White R.A. III"/>
            <person name="Burns B.P."/>
        </authorList>
    </citation>
    <scope>NUCLEOTIDE SEQUENCE</scope>
    <source>
        <strain evidence="8">Rbin_158</strain>
    </source>
</reference>
<protein>
    <recommendedName>
        <fullName evidence="4">siroheme decarboxylase</fullName>
        <ecNumber evidence="4">4.1.1.111</ecNumber>
    </recommendedName>
</protein>
<comment type="similarity">
    <text evidence="3">Belongs to the Ahb/Nir family.</text>
</comment>
<feature type="domain" description="Siroheme decarboxylase NirL-like HTH" evidence="7">
    <location>
        <begin position="9"/>
        <end position="55"/>
    </location>
</feature>
<dbReference type="Pfam" id="PF17805">
    <property type="entry name" value="AsnC_trans_reg2"/>
    <property type="match status" value="2"/>
</dbReference>
<sequence>MTTSLTATEQAILHILQSDFPLTSRPYQAIGTALGQSEADIIQMIQSLKDRKIIRQISAIFHGTALGFTTTLVAFQLPEETLDQAAQIISDHPGVSHNYQREHPFNLWFTLAVPQELEITRHIAILAEMTGCTTSLYLPSTRMFKRQVQLEIADSLPKVTLPSRVSPRLSRKINLPAEIQHCLMRELSKDLPLSPTPFQDLARRCQVEEDVVFELLDDLQSTHTMSRFAGILRHRHVGFTANAMVVWDVPAAQVSAFVDTVIQYQAISHCYERVTYPNWPYNLYTMVHGTTKQATCQIIDDLASQWPHVPYEILYSGKEYKKQRVNYFSQDIYAWDTRHIGRPQGNQEA</sequence>
<dbReference type="Proteomes" id="UP000649604">
    <property type="component" value="Unassembled WGS sequence"/>
</dbReference>
<dbReference type="InterPro" id="IPR036388">
    <property type="entry name" value="WH-like_DNA-bd_sf"/>
</dbReference>
<evidence type="ECO:0000313" key="9">
    <source>
        <dbReference type="Proteomes" id="UP000649604"/>
    </source>
</evidence>
<evidence type="ECO:0000256" key="5">
    <source>
        <dbReference type="ARBA" id="ARBA00048470"/>
    </source>
</evidence>
<comment type="catalytic activity">
    <reaction evidence="5">
        <text>siroheme + 2 H(+) = 12,18-didecarboxysiroheme + 2 CO2</text>
        <dbReference type="Rhea" id="RHEA:19093"/>
        <dbReference type="ChEBI" id="CHEBI:15378"/>
        <dbReference type="ChEBI" id="CHEBI:16526"/>
        <dbReference type="ChEBI" id="CHEBI:60052"/>
        <dbReference type="ChEBI" id="CHEBI:140497"/>
        <dbReference type="EC" id="4.1.1.111"/>
    </reaction>
</comment>
<dbReference type="InterPro" id="IPR040523">
    <property type="entry name" value="AsnC_trans_reg2"/>
</dbReference>
<comment type="pathway">
    <text evidence="2">Porphyrin-containing compound metabolism.</text>
</comment>
<dbReference type="Gene3D" id="3.30.70.3460">
    <property type="match status" value="2"/>
</dbReference>
<comment type="caution">
    <text evidence="8">The sequence shown here is derived from an EMBL/GenBank/DDBJ whole genome shotgun (WGS) entry which is preliminary data.</text>
</comment>
<evidence type="ECO:0000259" key="6">
    <source>
        <dbReference type="Pfam" id="PF17805"/>
    </source>
</evidence>
<evidence type="ECO:0000259" key="7">
    <source>
        <dbReference type="Pfam" id="PF22451"/>
    </source>
</evidence>
<organism evidence="8 9">
    <name type="scientific">candidate division KSB3 bacterium</name>
    <dbReference type="NCBI Taxonomy" id="2044937"/>
    <lineage>
        <taxon>Bacteria</taxon>
        <taxon>candidate division KSB3</taxon>
    </lineage>
</organism>
<dbReference type="Pfam" id="PF22451">
    <property type="entry name" value="NirdL-like_HTH"/>
    <property type="match status" value="2"/>
</dbReference>
<dbReference type="EMBL" id="WJJP01000660">
    <property type="protein sequence ID" value="MBD3326919.1"/>
    <property type="molecule type" value="Genomic_DNA"/>
</dbReference>
<gene>
    <name evidence="8" type="ORF">GF339_20205</name>
</gene>
<dbReference type="Gene3D" id="1.10.10.10">
    <property type="entry name" value="Winged helix-like DNA-binding domain superfamily/Winged helix DNA-binding domain"/>
    <property type="match status" value="1"/>
</dbReference>
<dbReference type="GO" id="GO:0016829">
    <property type="term" value="F:lyase activity"/>
    <property type="evidence" value="ECO:0007669"/>
    <property type="project" value="UniProtKB-KW"/>
</dbReference>
<evidence type="ECO:0000256" key="1">
    <source>
        <dbReference type="ARBA" id="ARBA00023239"/>
    </source>
</evidence>
<evidence type="ECO:0000256" key="4">
    <source>
        <dbReference type="ARBA" id="ARBA00023471"/>
    </source>
</evidence>
<evidence type="ECO:0000256" key="3">
    <source>
        <dbReference type="ARBA" id="ARBA00023457"/>
    </source>
</evidence>
<proteinExistence type="inferred from homology"/>
<dbReference type="InterPro" id="IPR053953">
    <property type="entry name" value="NirdL-like_HTH"/>
</dbReference>
<feature type="domain" description="Siroheme decarboxylase AsnC-like ligand binding" evidence="6">
    <location>
        <begin position="66"/>
        <end position="145"/>
    </location>
</feature>
<feature type="domain" description="Siroheme decarboxylase AsnC-like ligand binding" evidence="6">
    <location>
        <begin position="237"/>
        <end position="321"/>
    </location>
</feature>
<evidence type="ECO:0000256" key="2">
    <source>
        <dbReference type="ARBA" id="ARBA00023444"/>
    </source>
</evidence>
<dbReference type="AlphaFoldDB" id="A0A9D5JYW4"/>
<keyword evidence="1" id="KW-0456">Lyase</keyword>
<feature type="domain" description="Siroheme decarboxylase NirL-like HTH" evidence="7">
    <location>
        <begin position="183"/>
        <end position="221"/>
    </location>
</feature>
<evidence type="ECO:0000313" key="8">
    <source>
        <dbReference type="EMBL" id="MBD3326919.1"/>
    </source>
</evidence>
<dbReference type="EC" id="4.1.1.111" evidence="4"/>
<dbReference type="InterPro" id="IPR050684">
    <property type="entry name" value="HTH-Siroheme_Decarb"/>
</dbReference>
<name>A0A9D5JYW4_9BACT</name>